<keyword evidence="2" id="KW-0812">Transmembrane</keyword>
<evidence type="ECO:0000313" key="4">
    <source>
        <dbReference type="Proteomes" id="UP000644507"/>
    </source>
</evidence>
<keyword evidence="2" id="KW-1133">Transmembrane helix</keyword>
<reference evidence="3" key="2">
    <citation type="submission" date="2020-09" db="EMBL/GenBank/DDBJ databases">
        <authorList>
            <person name="Sun Q."/>
            <person name="Kim S."/>
        </authorList>
    </citation>
    <scope>NUCLEOTIDE SEQUENCE</scope>
    <source>
        <strain evidence="3">KCTC 12988</strain>
    </source>
</reference>
<gene>
    <name evidence="3" type="ORF">GCM10007100_09720</name>
</gene>
<name>A0A918TKM7_9BACT</name>
<feature type="region of interest" description="Disordered" evidence="1">
    <location>
        <begin position="184"/>
        <end position="208"/>
    </location>
</feature>
<organism evidence="3 4">
    <name type="scientific">Roseibacillus persicicus</name>
    <dbReference type="NCBI Taxonomy" id="454148"/>
    <lineage>
        <taxon>Bacteria</taxon>
        <taxon>Pseudomonadati</taxon>
        <taxon>Verrucomicrobiota</taxon>
        <taxon>Verrucomicrobiia</taxon>
        <taxon>Verrucomicrobiales</taxon>
        <taxon>Verrucomicrobiaceae</taxon>
        <taxon>Roseibacillus</taxon>
    </lineage>
</organism>
<protein>
    <submittedName>
        <fullName evidence="3">Uncharacterized protein</fullName>
    </submittedName>
</protein>
<proteinExistence type="predicted"/>
<keyword evidence="2" id="KW-0472">Membrane</keyword>
<evidence type="ECO:0000313" key="3">
    <source>
        <dbReference type="EMBL" id="GHC46218.1"/>
    </source>
</evidence>
<dbReference type="AlphaFoldDB" id="A0A918TKM7"/>
<feature type="region of interest" description="Disordered" evidence="1">
    <location>
        <begin position="91"/>
        <end position="119"/>
    </location>
</feature>
<dbReference type="EMBL" id="BMXI01000003">
    <property type="protein sequence ID" value="GHC46218.1"/>
    <property type="molecule type" value="Genomic_DNA"/>
</dbReference>
<sequence>MEQPPLIDVDPEDEPKSKLAGCTGCVTRILPIMTGLLLALVVLLGVVFFIWGSDRKDEELVDEGVPGDGTESVEPKKKTFLEKVKSVVKGESKKPPVEEAVAANEEASEAGPGGAGAGAVEGAVEKSVALAESVGAEGKSPEERNKLLKEKFGHLEENRPESGTEDDEGLAAVLDESGNLAAGAGGADALVDPSKLGGDSESGELPAFPQGADEMVAEATRRGGSYGSSTGAASQEENKSYMIWRSDLSTAGSDLECEIIFQETGGQLHFRLFLLPYDSSTSKLFRAGKGDFLVSFIDSEGKRLVPTDENFKLPLNKMTAFESAGVVSGWVTRGIIPLNEVQPESIHSVRLGWDLDPDLSDWLKELKLTRGQ</sequence>
<dbReference type="RefSeq" id="WP_189567859.1">
    <property type="nucleotide sequence ID" value="NZ_BMXI01000003.1"/>
</dbReference>
<reference evidence="3" key="1">
    <citation type="journal article" date="2014" name="Int. J. Syst. Evol. Microbiol.">
        <title>Complete genome sequence of Corynebacterium casei LMG S-19264T (=DSM 44701T), isolated from a smear-ripened cheese.</title>
        <authorList>
            <consortium name="US DOE Joint Genome Institute (JGI-PGF)"/>
            <person name="Walter F."/>
            <person name="Albersmeier A."/>
            <person name="Kalinowski J."/>
            <person name="Ruckert C."/>
        </authorList>
    </citation>
    <scope>NUCLEOTIDE SEQUENCE</scope>
    <source>
        <strain evidence="3">KCTC 12988</strain>
    </source>
</reference>
<keyword evidence="4" id="KW-1185">Reference proteome</keyword>
<evidence type="ECO:0000256" key="2">
    <source>
        <dbReference type="SAM" id="Phobius"/>
    </source>
</evidence>
<evidence type="ECO:0000256" key="1">
    <source>
        <dbReference type="SAM" id="MobiDB-lite"/>
    </source>
</evidence>
<accession>A0A918TKM7</accession>
<feature type="transmembrane region" description="Helical" evidence="2">
    <location>
        <begin position="29"/>
        <end position="51"/>
    </location>
</feature>
<dbReference type="Proteomes" id="UP000644507">
    <property type="component" value="Unassembled WGS sequence"/>
</dbReference>
<comment type="caution">
    <text evidence="3">The sequence shown here is derived from an EMBL/GenBank/DDBJ whole genome shotgun (WGS) entry which is preliminary data.</text>
</comment>